<dbReference type="GO" id="GO:0007229">
    <property type="term" value="P:integrin-mediated signaling pathway"/>
    <property type="evidence" value="ECO:0007669"/>
    <property type="project" value="TreeGrafter"/>
</dbReference>
<feature type="repeat" description="FG-GAP" evidence="1">
    <location>
        <begin position="49"/>
        <end position="120"/>
    </location>
</feature>
<gene>
    <name evidence="2" type="primary">Itga2b_0</name>
    <name evidence="2" type="ORF">NOTORN_R13931</name>
</gene>
<dbReference type="Proteomes" id="UP000531938">
    <property type="component" value="Unassembled WGS sequence"/>
</dbReference>
<dbReference type="GO" id="GO:0005178">
    <property type="term" value="F:integrin binding"/>
    <property type="evidence" value="ECO:0007669"/>
    <property type="project" value="TreeGrafter"/>
</dbReference>
<dbReference type="GO" id="GO:0098609">
    <property type="term" value="P:cell-cell adhesion"/>
    <property type="evidence" value="ECO:0007669"/>
    <property type="project" value="TreeGrafter"/>
</dbReference>
<dbReference type="InterPro" id="IPR028994">
    <property type="entry name" value="Integrin_alpha_N"/>
</dbReference>
<keyword evidence="3" id="KW-1185">Reference proteome</keyword>
<dbReference type="PANTHER" id="PTHR23220">
    <property type="entry name" value="INTEGRIN ALPHA"/>
    <property type="match status" value="1"/>
</dbReference>
<evidence type="ECO:0000313" key="2">
    <source>
        <dbReference type="EMBL" id="NWY06542.1"/>
    </source>
</evidence>
<name>A0A7K7BE59_9AVES</name>
<dbReference type="GO" id="GO:0007160">
    <property type="term" value="P:cell-matrix adhesion"/>
    <property type="evidence" value="ECO:0007669"/>
    <property type="project" value="TreeGrafter"/>
</dbReference>
<evidence type="ECO:0000313" key="3">
    <source>
        <dbReference type="Proteomes" id="UP000531938"/>
    </source>
</evidence>
<feature type="non-terminal residue" evidence="2">
    <location>
        <position position="1"/>
    </location>
</feature>
<evidence type="ECO:0000256" key="1">
    <source>
        <dbReference type="PROSITE-ProRule" id="PRU00803"/>
    </source>
</evidence>
<comment type="caution">
    <text evidence="2">The sequence shown here is derived from an EMBL/GenBank/DDBJ whole genome shotgun (WGS) entry which is preliminary data.</text>
</comment>
<organism evidence="2 3">
    <name type="scientific">Nothoprocta ornata</name>
    <dbReference type="NCBI Taxonomy" id="83376"/>
    <lineage>
        <taxon>Eukaryota</taxon>
        <taxon>Metazoa</taxon>
        <taxon>Chordata</taxon>
        <taxon>Craniata</taxon>
        <taxon>Vertebrata</taxon>
        <taxon>Euteleostomi</taxon>
        <taxon>Archelosauria</taxon>
        <taxon>Archosauria</taxon>
        <taxon>Dinosauria</taxon>
        <taxon>Saurischia</taxon>
        <taxon>Theropoda</taxon>
        <taxon>Coelurosauria</taxon>
        <taxon>Aves</taxon>
        <taxon>Palaeognathae</taxon>
        <taxon>Tinamiformes</taxon>
        <taxon>Tinamidae</taxon>
        <taxon>Nothoprocta</taxon>
    </lineage>
</organism>
<dbReference type="AlphaFoldDB" id="A0A7K7BE59"/>
<dbReference type="InterPro" id="IPR013519">
    <property type="entry name" value="Int_alpha_beta-p"/>
</dbReference>
<feature type="non-terminal residue" evidence="2">
    <location>
        <position position="229"/>
    </location>
</feature>
<dbReference type="GO" id="GO:0033627">
    <property type="term" value="P:cell adhesion mediated by integrin"/>
    <property type="evidence" value="ECO:0007669"/>
    <property type="project" value="TreeGrafter"/>
</dbReference>
<reference evidence="2 3" key="1">
    <citation type="submission" date="2019-09" db="EMBL/GenBank/DDBJ databases">
        <title>Bird 10,000 Genomes (B10K) Project - Family phase.</title>
        <authorList>
            <person name="Zhang G."/>
        </authorList>
    </citation>
    <scope>NUCLEOTIDE SEQUENCE [LARGE SCALE GENOMIC DNA]</scope>
    <source>
        <strain evidence="2">B10K-MSB-03</strain>
    </source>
</reference>
<dbReference type="SMART" id="SM00191">
    <property type="entry name" value="Int_alpha"/>
    <property type="match status" value="2"/>
</dbReference>
<dbReference type="PANTHER" id="PTHR23220:SF73">
    <property type="entry name" value="INTEGRIN ALPHA-IIB"/>
    <property type="match status" value="1"/>
</dbReference>
<dbReference type="Gene3D" id="2.130.10.130">
    <property type="entry name" value="Integrin alpha, N-terminal"/>
    <property type="match status" value="1"/>
</dbReference>
<sequence>GARLTAARTRRDDVLVGAPLFLARRADGTRHELGRLYLYLRRGAQPYAQPWQTLTGPDAYGRFGSAIASLGDLDQDGHAAPGGCHAHCLSPDVAVGAPFGGDGGSGCVFIFRGQSEGLERAPSQRLESPFAGPAAFGFALRGASDLDGNGYPDLLVGAFGADRVAVYRWVPPAGAGAPGAGAALGAALSRGARRGQPVAVLRARLTLPDGLNPERQECSVPGSDTRLSW</sequence>
<accession>A0A7K7BE59</accession>
<dbReference type="PROSITE" id="PS51470">
    <property type="entry name" value="FG_GAP"/>
    <property type="match status" value="2"/>
</dbReference>
<dbReference type="GO" id="GO:0009897">
    <property type="term" value="C:external side of plasma membrane"/>
    <property type="evidence" value="ECO:0007669"/>
    <property type="project" value="TreeGrafter"/>
</dbReference>
<protein>
    <submittedName>
        <fullName evidence="2">ITA2B protein</fullName>
    </submittedName>
</protein>
<feature type="repeat" description="FG-GAP" evidence="1">
    <location>
        <begin position="123"/>
        <end position="178"/>
    </location>
</feature>
<dbReference type="GO" id="GO:0001525">
    <property type="term" value="P:angiogenesis"/>
    <property type="evidence" value="ECO:0007669"/>
    <property type="project" value="TreeGrafter"/>
</dbReference>
<dbReference type="SUPFAM" id="SSF69318">
    <property type="entry name" value="Integrin alpha N-terminal domain"/>
    <property type="match status" value="1"/>
</dbReference>
<dbReference type="GO" id="GO:0008305">
    <property type="term" value="C:integrin complex"/>
    <property type="evidence" value="ECO:0007669"/>
    <property type="project" value="TreeGrafter"/>
</dbReference>
<proteinExistence type="predicted"/>
<dbReference type="EMBL" id="VZSH01000320">
    <property type="protein sequence ID" value="NWY06542.1"/>
    <property type="molecule type" value="Genomic_DNA"/>
</dbReference>